<keyword evidence="7" id="KW-0808">Transferase</keyword>
<dbReference type="AlphaFoldDB" id="A0A7V6DPU3"/>
<dbReference type="InterPro" id="IPR050445">
    <property type="entry name" value="Bact_polysacc_biosynth/exp"/>
</dbReference>
<evidence type="ECO:0000256" key="9">
    <source>
        <dbReference type="ARBA" id="ARBA00022741"/>
    </source>
</evidence>
<feature type="domain" description="AAA" evidence="19">
    <location>
        <begin position="532"/>
        <end position="656"/>
    </location>
</feature>
<gene>
    <name evidence="21" type="ORF">ENV52_07455</name>
</gene>
<keyword evidence="6" id="KW-0997">Cell inner membrane</keyword>
<evidence type="ECO:0000256" key="13">
    <source>
        <dbReference type="ARBA" id="ARBA00023136"/>
    </source>
</evidence>
<dbReference type="GO" id="GO:0004713">
    <property type="term" value="F:protein tyrosine kinase activity"/>
    <property type="evidence" value="ECO:0007669"/>
    <property type="project" value="TreeGrafter"/>
</dbReference>
<evidence type="ECO:0000256" key="5">
    <source>
        <dbReference type="ARBA" id="ARBA00022475"/>
    </source>
</evidence>
<feature type="coiled-coil region" evidence="16">
    <location>
        <begin position="210"/>
        <end position="267"/>
    </location>
</feature>
<feature type="transmembrane region" description="Helical" evidence="17">
    <location>
        <begin position="16"/>
        <end position="44"/>
    </location>
</feature>
<dbReference type="InterPro" id="IPR032807">
    <property type="entry name" value="GNVR"/>
</dbReference>
<dbReference type="PANTHER" id="PTHR32309">
    <property type="entry name" value="TYROSINE-PROTEIN KINASE"/>
    <property type="match status" value="1"/>
</dbReference>
<dbReference type="Pfam" id="PF13614">
    <property type="entry name" value="AAA_31"/>
    <property type="match status" value="1"/>
</dbReference>
<dbReference type="Pfam" id="PF02706">
    <property type="entry name" value="Wzz"/>
    <property type="match status" value="1"/>
</dbReference>
<comment type="similarity">
    <text evidence="3">Belongs to the etk/wzc family.</text>
</comment>
<feature type="domain" description="Polysaccharide chain length determinant N-terminal" evidence="18">
    <location>
        <begin position="12"/>
        <end position="105"/>
    </location>
</feature>
<dbReference type="InterPro" id="IPR003856">
    <property type="entry name" value="LPS_length_determ_N"/>
</dbReference>
<dbReference type="CDD" id="cd05387">
    <property type="entry name" value="BY-kinase"/>
    <property type="match status" value="1"/>
</dbReference>
<dbReference type="SUPFAM" id="SSF52540">
    <property type="entry name" value="P-loop containing nucleoside triphosphate hydrolases"/>
    <property type="match status" value="1"/>
</dbReference>
<evidence type="ECO:0000256" key="1">
    <source>
        <dbReference type="ARBA" id="ARBA00004429"/>
    </source>
</evidence>
<evidence type="ECO:0000256" key="10">
    <source>
        <dbReference type="ARBA" id="ARBA00022777"/>
    </source>
</evidence>
<sequence length="716" mass="80398">MNRALEVTRRTSLRDLLLIIFTKLHVFLGIFAFIVIATVGFALLKEPVYEVTADVLIKPQLEENLKLQAPVTTSMRANPVTQQDINSEVNLLKSPQLLEQVVKKLGLDKEGKPKSLLDQIGRFLSEHLHRFLVAWGLSKETNPVDQAVRYYQQKLEIKPITLSNSIEITLRGEDPEQIAKIVNTLLASYIDYHIDIYKAKGAQEFYARQAEQFGVSLAQAEKDLEEFKKKWDIIDLTAQNEANVKILQILKENLALVQAQIKERQAKVGEQEINLAQTGEIGAATKEFQTGILEELIRTLGPLMAEKERISLHYRKSSPKYQAAELQVKELLKVYQKKTAEILRGSQLDLKGLRDYARGIQRDIDRIKDSSVSLSQRQVELDRLTRDIKQLEKNYLLYLDKTEEARIEAQQEANRVSNVAVTNWARPPSIPVFPRKILMTVLSVFIGLMVGLAGGSVSYYADHTLKIPEDLPRLSKIPVLAGVELVDNMNGGSPAGGPPLWMKHPQDYPSLVGSFRSLKYNLALLKKSEGRKIISITGSDPQVGVTTVAANLAAIMAWDFCDQRILLIDANLDHPQLHATFGKSPEPGLLEHLIDQLPVTTIIQPTFLPNLDLVALGQQAKRVASPFDLQRFSEFLEEVREKYDFVILDTAPILRASDSLIISGKVDGVVAVAGANQTRYEVMLEAGRQIEKIGKLEGGVLNKRRFVIPRALYRFL</sequence>
<comment type="subcellular location">
    <subcellularLocation>
        <location evidence="1">Cell inner membrane</location>
        <topology evidence="1">Multi-pass membrane protein</topology>
    </subcellularLocation>
</comment>
<dbReference type="EMBL" id="DTGR01000122">
    <property type="protein sequence ID" value="HHS29519.1"/>
    <property type="molecule type" value="Genomic_DNA"/>
</dbReference>
<evidence type="ECO:0000256" key="11">
    <source>
        <dbReference type="ARBA" id="ARBA00022840"/>
    </source>
</evidence>
<evidence type="ECO:0000259" key="20">
    <source>
        <dbReference type="Pfam" id="PF13807"/>
    </source>
</evidence>
<comment type="similarity">
    <text evidence="2">Belongs to the CpsD/CapB family.</text>
</comment>
<evidence type="ECO:0000256" key="7">
    <source>
        <dbReference type="ARBA" id="ARBA00022679"/>
    </source>
</evidence>
<feature type="domain" description="Tyrosine-protein kinase G-rich" evidence="20">
    <location>
        <begin position="378"/>
        <end position="453"/>
    </location>
</feature>
<comment type="caution">
    <text evidence="21">The sequence shown here is derived from an EMBL/GenBank/DDBJ whole genome shotgun (WGS) entry which is preliminary data.</text>
</comment>
<feature type="coiled-coil region" evidence="16">
    <location>
        <begin position="374"/>
        <end position="419"/>
    </location>
</feature>
<keyword evidence="16" id="KW-0175">Coiled coil</keyword>
<keyword evidence="11" id="KW-0067">ATP-binding</keyword>
<evidence type="ECO:0000259" key="19">
    <source>
        <dbReference type="Pfam" id="PF13614"/>
    </source>
</evidence>
<evidence type="ECO:0000256" key="8">
    <source>
        <dbReference type="ARBA" id="ARBA00022692"/>
    </source>
</evidence>
<dbReference type="InterPro" id="IPR025669">
    <property type="entry name" value="AAA_dom"/>
</dbReference>
<evidence type="ECO:0000313" key="21">
    <source>
        <dbReference type="EMBL" id="HHS29519.1"/>
    </source>
</evidence>
<dbReference type="EC" id="2.7.10.2" evidence="4"/>
<evidence type="ECO:0000256" key="12">
    <source>
        <dbReference type="ARBA" id="ARBA00022989"/>
    </source>
</evidence>
<evidence type="ECO:0000256" key="15">
    <source>
        <dbReference type="ARBA" id="ARBA00051245"/>
    </source>
</evidence>
<evidence type="ECO:0000256" key="14">
    <source>
        <dbReference type="ARBA" id="ARBA00023137"/>
    </source>
</evidence>
<keyword evidence="9" id="KW-0547">Nucleotide-binding</keyword>
<keyword evidence="8 17" id="KW-0812">Transmembrane</keyword>
<evidence type="ECO:0000256" key="3">
    <source>
        <dbReference type="ARBA" id="ARBA00008883"/>
    </source>
</evidence>
<reference evidence="21" key="1">
    <citation type="journal article" date="2020" name="mSystems">
        <title>Genome- and Community-Level Interaction Insights into Carbon Utilization and Element Cycling Functions of Hydrothermarchaeota in Hydrothermal Sediment.</title>
        <authorList>
            <person name="Zhou Z."/>
            <person name="Liu Y."/>
            <person name="Xu W."/>
            <person name="Pan J."/>
            <person name="Luo Z.H."/>
            <person name="Li M."/>
        </authorList>
    </citation>
    <scope>NUCLEOTIDE SEQUENCE [LARGE SCALE GENOMIC DNA]</scope>
    <source>
        <strain evidence="21">SpSt-767</strain>
    </source>
</reference>
<evidence type="ECO:0000256" key="2">
    <source>
        <dbReference type="ARBA" id="ARBA00007316"/>
    </source>
</evidence>
<evidence type="ECO:0000256" key="4">
    <source>
        <dbReference type="ARBA" id="ARBA00011903"/>
    </source>
</evidence>
<comment type="catalytic activity">
    <reaction evidence="15">
        <text>L-tyrosyl-[protein] + ATP = O-phospho-L-tyrosyl-[protein] + ADP + H(+)</text>
        <dbReference type="Rhea" id="RHEA:10596"/>
        <dbReference type="Rhea" id="RHEA-COMP:10136"/>
        <dbReference type="Rhea" id="RHEA-COMP:20101"/>
        <dbReference type="ChEBI" id="CHEBI:15378"/>
        <dbReference type="ChEBI" id="CHEBI:30616"/>
        <dbReference type="ChEBI" id="CHEBI:46858"/>
        <dbReference type="ChEBI" id="CHEBI:61978"/>
        <dbReference type="ChEBI" id="CHEBI:456216"/>
        <dbReference type="EC" id="2.7.10.2"/>
    </reaction>
</comment>
<organism evidence="21">
    <name type="scientific">Desulfobacca acetoxidans</name>
    <dbReference type="NCBI Taxonomy" id="60893"/>
    <lineage>
        <taxon>Bacteria</taxon>
        <taxon>Pseudomonadati</taxon>
        <taxon>Thermodesulfobacteriota</taxon>
        <taxon>Desulfobaccia</taxon>
        <taxon>Desulfobaccales</taxon>
        <taxon>Desulfobaccaceae</taxon>
        <taxon>Desulfobacca</taxon>
    </lineage>
</organism>
<dbReference type="InterPro" id="IPR005702">
    <property type="entry name" value="Wzc-like_C"/>
</dbReference>
<name>A0A7V6DPU3_9BACT</name>
<protein>
    <recommendedName>
        <fullName evidence="4">non-specific protein-tyrosine kinase</fullName>
        <ecNumber evidence="4">2.7.10.2</ecNumber>
    </recommendedName>
</protein>
<keyword evidence="10" id="KW-0418">Kinase</keyword>
<evidence type="ECO:0000256" key="16">
    <source>
        <dbReference type="SAM" id="Coils"/>
    </source>
</evidence>
<keyword evidence="5" id="KW-1003">Cell membrane</keyword>
<keyword evidence="14" id="KW-0829">Tyrosine-protein kinase</keyword>
<dbReference type="Pfam" id="PF13807">
    <property type="entry name" value="GNVR"/>
    <property type="match status" value="1"/>
</dbReference>
<proteinExistence type="inferred from homology"/>
<dbReference type="GO" id="GO:0005886">
    <property type="term" value="C:plasma membrane"/>
    <property type="evidence" value="ECO:0007669"/>
    <property type="project" value="UniProtKB-SubCell"/>
</dbReference>
<dbReference type="InterPro" id="IPR027417">
    <property type="entry name" value="P-loop_NTPase"/>
</dbReference>
<evidence type="ECO:0000256" key="6">
    <source>
        <dbReference type="ARBA" id="ARBA00022519"/>
    </source>
</evidence>
<keyword evidence="13 17" id="KW-0472">Membrane</keyword>
<dbReference type="PANTHER" id="PTHR32309:SF13">
    <property type="entry name" value="FERRIC ENTEROBACTIN TRANSPORT PROTEIN FEPE"/>
    <property type="match status" value="1"/>
</dbReference>
<keyword evidence="12 17" id="KW-1133">Transmembrane helix</keyword>
<evidence type="ECO:0000259" key="18">
    <source>
        <dbReference type="Pfam" id="PF02706"/>
    </source>
</evidence>
<accession>A0A7V6DPU3</accession>
<dbReference type="Gene3D" id="3.40.50.300">
    <property type="entry name" value="P-loop containing nucleotide triphosphate hydrolases"/>
    <property type="match status" value="1"/>
</dbReference>
<evidence type="ECO:0000256" key="17">
    <source>
        <dbReference type="SAM" id="Phobius"/>
    </source>
</evidence>